<dbReference type="InParanoid" id="A0A5N4AY63"/>
<dbReference type="AlphaFoldDB" id="A0A5N4AY63"/>
<protein>
    <recommendedName>
        <fullName evidence="3">Transposase Helix-turn-helix domain-containing protein</fullName>
    </recommendedName>
</protein>
<reference evidence="1 2" key="1">
    <citation type="journal article" date="2018" name="Elife">
        <title>Firefly genomes illuminate parallel origins of bioluminescence in beetles.</title>
        <authorList>
            <person name="Fallon T.R."/>
            <person name="Lower S.E."/>
            <person name="Chang C.H."/>
            <person name="Bessho-Uehara M."/>
            <person name="Martin G.J."/>
            <person name="Bewick A.J."/>
            <person name="Behringer M."/>
            <person name="Debat H.J."/>
            <person name="Wong I."/>
            <person name="Day J.C."/>
            <person name="Suvorov A."/>
            <person name="Silva C.J."/>
            <person name="Stanger-Hall K.F."/>
            <person name="Hall D.W."/>
            <person name="Schmitz R.J."/>
            <person name="Nelson D.R."/>
            <person name="Lewis S.M."/>
            <person name="Shigenobu S."/>
            <person name="Bybee S.M."/>
            <person name="Larracuente A.M."/>
            <person name="Oba Y."/>
            <person name="Weng J.K."/>
        </authorList>
    </citation>
    <scope>NUCLEOTIDE SEQUENCE [LARGE SCALE GENOMIC DNA]</scope>
    <source>
        <strain evidence="1">1611_PpyrPB1</strain>
        <tissue evidence="1">Whole body</tissue>
    </source>
</reference>
<proteinExistence type="predicted"/>
<evidence type="ECO:0000313" key="1">
    <source>
        <dbReference type="EMBL" id="KAB0802188.1"/>
    </source>
</evidence>
<evidence type="ECO:0000313" key="2">
    <source>
        <dbReference type="Proteomes" id="UP000327044"/>
    </source>
</evidence>
<keyword evidence="2" id="KW-1185">Reference proteome</keyword>
<gene>
    <name evidence="1" type="ORF">PPYR_04374</name>
</gene>
<dbReference type="EMBL" id="VVIM01000002">
    <property type="protein sequence ID" value="KAB0802188.1"/>
    <property type="molecule type" value="Genomic_DNA"/>
</dbReference>
<organism evidence="1 2">
    <name type="scientific">Photinus pyralis</name>
    <name type="common">Common eastern firefly</name>
    <name type="synonym">Lampyris pyralis</name>
    <dbReference type="NCBI Taxonomy" id="7054"/>
    <lineage>
        <taxon>Eukaryota</taxon>
        <taxon>Metazoa</taxon>
        <taxon>Ecdysozoa</taxon>
        <taxon>Arthropoda</taxon>
        <taxon>Hexapoda</taxon>
        <taxon>Insecta</taxon>
        <taxon>Pterygota</taxon>
        <taxon>Neoptera</taxon>
        <taxon>Endopterygota</taxon>
        <taxon>Coleoptera</taxon>
        <taxon>Polyphaga</taxon>
        <taxon>Elateriformia</taxon>
        <taxon>Elateroidea</taxon>
        <taxon>Lampyridae</taxon>
        <taxon>Lampyrinae</taxon>
        <taxon>Photinus</taxon>
    </lineage>
</organism>
<sequence>MDDDVQISAAAFIILCDAIKKKQRKRRRYWMTNLFKSRNIYSGSNLLNDLSLSRTGQFKNFCRISCEDFEYLIHLIGHKIAKQETTFRQPIPVKERLAVTLRFLATGDSYTSLMYLFKISKQSISTIVTEVCQALCDALKDYVKGPPVASSNRTASSSIRKTFRYGYRPRCKSNRDQLGHGGVQNP</sequence>
<dbReference type="Proteomes" id="UP000327044">
    <property type="component" value="Unassembled WGS sequence"/>
</dbReference>
<evidence type="ECO:0008006" key="3">
    <source>
        <dbReference type="Google" id="ProtNLM"/>
    </source>
</evidence>
<name>A0A5N4AY63_PHOPY</name>
<accession>A0A5N4AY63</accession>
<comment type="caution">
    <text evidence="1">The sequence shown here is derived from an EMBL/GenBank/DDBJ whole genome shotgun (WGS) entry which is preliminary data.</text>
</comment>